<feature type="compositionally biased region" description="Basic and acidic residues" evidence="6">
    <location>
        <begin position="1168"/>
        <end position="1177"/>
    </location>
</feature>
<keyword evidence="3 5" id="KW-0694">RNA-binding</keyword>
<evidence type="ECO:0000256" key="5">
    <source>
        <dbReference type="PROSITE-ProRule" id="PRU00176"/>
    </source>
</evidence>
<name>A0A2X0LKJ7_9BASI</name>
<dbReference type="InterPro" id="IPR051945">
    <property type="entry name" value="RRM_MRD1_RNA_proc_ribogen"/>
</dbReference>
<protein>
    <submittedName>
        <fullName evidence="8">BZ3500_MvSof-1268-A1-R1_Chr5-2g07799 protein</fullName>
    </submittedName>
</protein>
<reference evidence="9" key="1">
    <citation type="submission" date="2016-10" db="EMBL/GenBank/DDBJ databases">
        <authorList>
            <person name="Jeantristanb JTB J.-T."/>
            <person name="Ricardo R."/>
        </authorList>
    </citation>
    <scope>NUCLEOTIDE SEQUENCE [LARGE SCALE GENOMIC DNA]</scope>
</reference>
<dbReference type="InterPro" id="IPR012677">
    <property type="entry name" value="Nucleotide-bd_a/b_plait_sf"/>
</dbReference>
<dbReference type="Gene3D" id="3.30.70.330">
    <property type="match status" value="3"/>
</dbReference>
<accession>A0A2X0LKJ7</accession>
<feature type="compositionally biased region" description="Basic and acidic residues" evidence="6">
    <location>
        <begin position="149"/>
        <end position="160"/>
    </location>
</feature>
<feature type="compositionally biased region" description="Acidic residues" evidence="6">
    <location>
        <begin position="380"/>
        <end position="399"/>
    </location>
</feature>
<dbReference type="CDD" id="cd12676">
    <property type="entry name" value="RRM3_Nop4p"/>
    <property type="match status" value="1"/>
</dbReference>
<evidence type="ECO:0000256" key="2">
    <source>
        <dbReference type="ARBA" id="ARBA00022737"/>
    </source>
</evidence>
<dbReference type="SUPFAM" id="SSF54928">
    <property type="entry name" value="RNA-binding domain, RBD"/>
    <property type="match status" value="3"/>
</dbReference>
<dbReference type="Proteomes" id="UP000249723">
    <property type="component" value="Unassembled WGS sequence"/>
</dbReference>
<keyword evidence="4" id="KW-0539">Nucleus</keyword>
<feature type="region of interest" description="Disordered" evidence="6">
    <location>
        <begin position="1082"/>
        <end position="1106"/>
    </location>
</feature>
<feature type="compositionally biased region" description="Basic and acidic residues" evidence="6">
    <location>
        <begin position="107"/>
        <end position="120"/>
    </location>
</feature>
<feature type="region of interest" description="Disordered" evidence="6">
    <location>
        <begin position="646"/>
        <end position="730"/>
    </location>
</feature>
<dbReference type="PANTHER" id="PTHR48039">
    <property type="entry name" value="RNA-BINDING MOTIF PROTEIN 14B"/>
    <property type="match status" value="1"/>
</dbReference>
<feature type="compositionally biased region" description="Basic and acidic residues" evidence="6">
    <location>
        <begin position="57"/>
        <end position="75"/>
    </location>
</feature>
<dbReference type="PROSITE" id="PS50102">
    <property type="entry name" value="RRM"/>
    <property type="match status" value="3"/>
</dbReference>
<evidence type="ECO:0000256" key="4">
    <source>
        <dbReference type="ARBA" id="ARBA00023242"/>
    </source>
</evidence>
<evidence type="ECO:0000313" key="9">
    <source>
        <dbReference type="Proteomes" id="UP000249723"/>
    </source>
</evidence>
<dbReference type="AlphaFoldDB" id="A0A2X0LKJ7"/>
<feature type="region of interest" description="Disordered" evidence="6">
    <location>
        <begin position="206"/>
        <end position="230"/>
    </location>
</feature>
<feature type="domain" description="RRM" evidence="7">
    <location>
        <begin position="728"/>
        <end position="818"/>
    </location>
</feature>
<keyword evidence="9" id="KW-1185">Reference proteome</keyword>
<dbReference type="FunFam" id="3.30.70.330:FF:000406">
    <property type="entry name" value="Related to Nucleolar protein NOP4"/>
    <property type="match status" value="1"/>
</dbReference>
<dbReference type="OrthoDB" id="267048at2759"/>
<dbReference type="InterPro" id="IPR000504">
    <property type="entry name" value="RRM_dom"/>
</dbReference>
<evidence type="ECO:0000256" key="3">
    <source>
        <dbReference type="ARBA" id="ARBA00022884"/>
    </source>
</evidence>
<feature type="domain" description="RRM" evidence="7">
    <location>
        <begin position="525"/>
        <end position="618"/>
    </location>
</feature>
<comment type="subcellular location">
    <subcellularLocation>
        <location evidence="1">Nucleus</location>
    </subcellularLocation>
</comment>
<dbReference type="InterPro" id="IPR034808">
    <property type="entry name" value="Nop4p_RRM3"/>
</dbReference>
<feature type="compositionally biased region" description="Basic and acidic residues" evidence="6">
    <location>
        <begin position="299"/>
        <end position="318"/>
    </location>
</feature>
<evidence type="ECO:0000256" key="6">
    <source>
        <dbReference type="SAM" id="MobiDB-lite"/>
    </source>
</evidence>
<keyword evidence="2" id="KW-0677">Repeat</keyword>
<dbReference type="PANTHER" id="PTHR48039:SF5">
    <property type="entry name" value="RNA-BINDING PROTEIN 28"/>
    <property type="match status" value="1"/>
</dbReference>
<dbReference type="InterPro" id="IPR035979">
    <property type="entry name" value="RBD_domain_sf"/>
</dbReference>
<evidence type="ECO:0000256" key="1">
    <source>
        <dbReference type="ARBA" id="ARBA00004123"/>
    </source>
</evidence>
<feature type="region of interest" description="Disordered" evidence="6">
    <location>
        <begin position="139"/>
        <end position="160"/>
    </location>
</feature>
<dbReference type="GO" id="GO:0003729">
    <property type="term" value="F:mRNA binding"/>
    <property type="evidence" value="ECO:0007669"/>
    <property type="project" value="TreeGrafter"/>
</dbReference>
<feature type="region of interest" description="Disordered" evidence="6">
    <location>
        <begin position="605"/>
        <end position="630"/>
    </location>
</feature>
<feature type="domain" description="RRM" evidence="7">
    <location>
        <begin position="167"/>
        <end position="296"/>
    </location>
</feature>
<dbReference type="GO" id="GO:0005730">
    <property type="term" value="C:nucleolus"/>
    <property type="evidence" value="ECO:0007669"/>
    <property type="project" value="TreeGrafter"/>
</dbReference>
<dbReference type="STRING" id="289078.A0A2X0LKJ7"/>
<feature type="compositionally biased region" description="Acidic residues" evidence="6">
    <location>
        <begin position="407"/>
        <end position="418"/>
    </location>
</feature>
<feature type="region of interest" description="Disordered" evidence="6">
    <location>
        <begin position="373"/>
        <end position="425"/>
    </location>
</feature>
<feature type="compositionally biased region" description="Gly residues" evidence="6">
    <location>
        <begin position="91"/>
        <end position="106"/>
    </location>
</feature>
<dbReference type="Pfam" id="PF00076">
    <property type="entry name" value="RRM_1"/>
    <property type="match status" value="2"/>
</dbReference>
<feature type="compositionally biased region" description="Acidic residues" evidence="6">
    <location>
        <begin position="652"/>
        <end position="720"/>
    </location>
</feature>
<evidence type="ECO:0000259" key="7">
    <source>
        <dbReference type="PROSITE" id="PS50102"/>
    </source>
</evidence>
<proteinExistence type="predicted"/>
<gene>
    <name evidence="8" type="ORF">BZ3500_MVSOF-1268-A1-R1_CHR5-2G07799</name>
</gene>
<evidence type="ECO:0000313" key="8">
    <source>
        <dbReference type="EMBL" id="SCZ92348.1"/>
    </source>
</evidence>
<dbReference type="SMART" id="SM00360">
    <property type="entry name" value="RRM"/>
    <property type="match status" value="3"/>
</dbReference>
<feature type="region of interest" description="Disordered" evidence="6">
    <location>
        <begin position="1"/>
        <end position="123"/>
    </location>
</feature>
<sequence length="1215" mass="132099">MRTAGAQSSKRRGPCELTLRSLDDDGARSLVADSTAIPPSPYCTMGPQRYFDQGGDDISRLHHDGGPHRGGDRGRGGGGGRGARESRGSRGRGGASSGSSCGGARGDGAHHEARPKKEPFQPKQGFIAAGLKTYADAAETTPDNDEQNSEQKAKISEGWKDKTTTQTTLYLTNLPPTLSSPELSLIFSSYAPLRSAFVVSAATKNASGPGGAGPSSANAISTGAGRDRTGKATSRGFGYVRFVLRTDADKCLEEWGSKSGMPRSACSELESAEGLEKVDWDKLCGREGMKMSWAKKKLKEGEEPEGPKAKKEKKEKVAKLAATDDAEKSEEQEAELEQAPRWRPGVFDHAASRSVVVQGIPTEVDLEKLRAAKAKKASETDVDVEADAGADQDGDDNDEATTKVDDAEAADEDGDNAEESGKAVDWKKALKQKAKKSGDVEDVKWPVVLPSGDTAGEYARGDEIIFRKANVNFSYAAIIVMYSPRHAHDVMKKLHNHVFRGLVVTAAVKSSWDLCQRQGRAKGGGRLVVRNLGFDITLADIRAAFARFGSLHSITLPEGPKTGKPRGFAFVYYVTKSCAEAALKAMNGTRVYAGIATDRIAEEGGKLGKKKEVREKKKAALKESRGGGGEKGRLVAVDWALSKDDWKKAQEAEVDEAEPGSDEDSEEDSDSDDDDDDDSQEEDDDESDLSPVEEDESDDEDEGEELELSDGDSDMDEELQSTEPEKGTTLFVRNMSFEATEPELYDLCKEFGPVRYARIVYDPTTKRSRGTAFVCFWKGEDAQKMLEASESLNAGLFVGETSNKRNKGASQSLLMADPGTSEASKLTLHGRVLAAVAAVSKDDADKLREDRDKKGGAKSDRRNLYLMREGVIFPSWAIAQTLHPSDMAARQSSFDARKGLLRSNPSLYISRTRLSVRQVPLYVTDGMMKRLANFAIREFDKEVKAGLQKPLTADELDDSVVDASGSLPAPSKVERFKGVPPSRVRQAKILRQSDRVDPLTGLGRSKGYGFLEMGSHADALRVLRWANANKDVGGLLRKWWRDALEAMIEKVQSCEGSVGKGAALKEKEERLKRLREKMSELVEEEELAAGKAARREAAGKTTGEGGRSTRCLIVEFSIENAVTTKRRAEKVARARERAKRSKDRDGSDDDGEDDSRDCGKSSPKKRRRQEDGDDSKPAKKGKKPAEEAEGEPEAKEGRTGLSIGAIIGKKRRQKK</sequence>
<dbReference type="EMBL" id="FMWP01000018">
    <property type="protein sequence ID" value="SCZ92348.1"/>
    <property type="molecule type" value="Genomic_DNA"/>
</dbReference>
<organism evidence="8 9">
    <name type="scientific">Microbotryum saponariae</name>
    <dbReference type="NCBI Taxonomy" id="289078"/>
    <lineage>
        <taxon>Eukaryota</taxon>
        <taxon>Fungi</taxon>
        <taxon>Dikarya</taxon>
        <taxon>Basidiomycota</taxon>
        <taxon>Pucciniomycotina</taxon>
        <taxon>Microbotryomycetes</taxon>
        <taxon>Microbotryales</taxon>
        <taxon>Microbotryaceae</taxon>
        <taxon>Microbotryum</taxon>
    </lineage>
</organism>
<feature type="region of interest" description="Disordered" evidence="6">
    <location>
        <begin position="295"/>
        <end position="345"/>
    </location>
</feature>
<feature type="region of interest" description="Disordered" evidence="6">
    <location>
        <begin position="1126"/>
        <end position="1215"/>
    </location>
</feature>
<feature type="compositionally biased region" description="Acidic residues" evidence="6">
    <location>
        <begin position="1146"/>
        <end position="1155"/>
    </location>
</feature>